<reference evidence="2" key="1">
    <citation type="submission" date="2016-10" db="EMBL/GenBank/DDBJ databases">
        <authorList>
            <person name="de Groot N.N."/>
        </authorList>
    </citation>
    <scope>NUCLEOTIDE SEQUENCE [LARGE SCALE GENOMIC DNA]</scope>
    <source>
        <strain evidence="2">DSM 15758</strain>
    </source>
</reference>
<comment type="caution">
    <text evidence="1">The sequence shown here is derived from an EMBL/GenBank/DDBJ whole genome shotgun (WGS) entry which is preliminary data.</text>
</comment>
<gene>
    <name evidence="1" type="ORF">SAMN05216279_11528</name>
</gene>
<evidence type="ECO:0000313" key="1">
    <source>
        <dbReference type="EMBL" id="SCZ47631.1"/>
    </source>
</evidence>
<organism evidence="1 2">
    <name type="scientific">Pseudomonas oryzihabitans</name>
    <dbReference type="NCBI Taxonomy" id="47885"/>
    <lineage>
        <taxon>Bacteria</taxon>
        <taxon>Pseudomonadati</taxon>
        <taxon>Pseudomonadota</taxon>
        <taxon>Gammaproteobacteria</taxon>
        <taxon>Pseudomonadales</taxon>
        <taxon>Pseudomonadaceae</taxon>
        <taxon>Pseudomonas</taxon>
    </lineage>
</organism>
<name>A0A1G5PEW2_9PSED</name>
<dbReference type="EMBL" id="FMWB01000015">
    <property type="protein sequence ID" value="SCZ47631.1"/>
    <property type="molecule type" value="Genomic_DNA"/>
</dbReference>
<dbReference type="AlphaFoldDB" id="A0A1G5PEW2"/>
<dbReference type="Proteomes" id="UP000183046">
    <property type="component" value="Unassembled WGS sequence"/>
</dbReference>
<protein>
    <submittedName>
        <fullName evidence="1">Uncharacterized protein</fullName>
    </submittedName>
</protein>
<evidence type="ECO:0000313" key="2">
    <source>
        <dbReference type="Proteomes" id="UP000183046"/>
    </source>
</evidence>
<proteinExistence type="predicted"/>
<sequence>MNRHPKVLQELFAERERAVAALVDGEQIAAADLEGLDYLGRFKVANEHLHLCDASARSALLSYTHHFVASCARHQESN</sequence>
<accession>A0A1G5PEW2</accession>